<dbReference type="AlphaFoldDB" id="A0A927C804"/>
<name>A0A927C804_9BACL</name>
<protein>
    <submittedName>
        <fullName evidence="2">DUF1992 domain-containing protein</fullName>
    </submittedName>
</protein>
<reference evidence="2" key="1">
    <citation type="submission" date="2020-09" db="EMBL/GenBank/DDBJ databases">
        <title>A novel bacterium of genus Paenibacillus, isolated from South China Sea.</title>
        <authorList>
            <person name="Huang H."/>
            <person name="Mo K."/>
            <person name="Hu Y."/>
        </authorList>
    </citation>
    <scope>NUCLEOTIDE SEQUENCE</scope>
    <source>
        <strain evidence="2">IB182363</strain>
    </source>
</reference>
<dbReference type="InterPro" id="IPR018961">
    <property type="entry name" value="DnaJ_homolog_subfam-C_membr-28"/>
</dbReference>
<keyword evidence="3" id="KW-1185">Reference proteome</keyword>
<dbReference type="Proteomes" id="UP000639396">
    <property type="component" value="Unassembled WGS sequence"/>
</dbReference>
<proteinExistence type="predicted"/>
<evidence type="ECO:0000313" key="3">
    <source>
        <dbReference type="Proteomes" id="UP000639396"/>
    </source>
</evidence>
<feature type="domain" description="DnaJ homologue subfamily C member 28 conserved" evidence="1">
    <location>
        <begin position="2"/>
        <end position="56"/>
    </location>
</feature>
<gene>
    <name evidence="2" type="ORF">IDH45_07010</name>
</gene>
<dbReference type="Pfam" id="PF09350">
    <property type="entry name" value="DJC28_CD"/>
    <property type="match status" value="1"/>
</dbReference>
<evidence type="ECO:0000313" key="2">
    <source>
        <dbReference type="EMBL" id="MBD2861727.1"/>
    </source>
</evidence>
<evidence type="ECO:0000259" key="1">
    <source>
        <dbReference type="Pfam" id="PF09350"/>
    </source>
</evidence>
<comment type="caution">
    <text evidence="2">The sequence shown here is derived from an EMBL/GenBank/DDBJ whole genome shotgun (WGS) entry which is preliminary data.</text>
</comment>
<sequence length="113" mass="12554">MDEAIEECALNGGFDHLKGNGEPILIPDGDVLSSVLKQANVLPPWLELQHEIRNDLRAYVSSGRVNPPAPSESADLDAINRKISRYNMLVPTPILQKGRVKPDTAEEQLKLWE</sequence>
<dbReference type="RefSeq" id="WP_190926003.1">
    <property type="nucleotide sequence ID" value="NZ_JACXJA010000007.1"/>
</dbReference>
<organism evidence="2 3">
    <name type="scientific">Paenibacillus oceani</name>
    <dbReference type="NCBI Taxonomy" id="2772510"/>
    <lineage>
        <taxon>Bacteria</taxon>
        <taxon>Bacillati</taxon>
        <taxon>Bacillota</taxon>
        <taxon>Bacilli</taxon>
        <taxon>Bacillales</taxon>
        <taxon>Paenibacillaceae</taxon>
        <taxon>Paenibacillus</taxon>
    </lineage>
</organism>
<dbReference type="EMBL" id="JACXJA010000007">
    <property type="protein sequence ID" value="MBD2861727.1"/>
    <property type="molecule type" value="Genomic_DNA"/>
</dbReference>
<accession>A0A927C804</accession>